<dbReference type="HOGENOM" id="CLU_146098_0_0_11"/>
<organism evidence="1 2">
    <name type="scientific">Streptomyces roseochromogenus subsp. oscitans DS 12.976</name>
    <dbReference type="NCBI Taxonomy" id="1352936"/>
    <lineage>
        <taxon>Bacteria</taxon>
        <taxon>Bacillati</taxon>
        <taxon>Actinomycetota</taxon>
        <taxon>Actinomycetes</taxon>
        <taxon>Kitasatosporales</taxon>
        <taxon>Streptomycetaceae</taxon>
        <taxon>Streptomyces</taxon>
    </lineage>
</organism>
<dbReference type="Proteomes" id="UP000017984">
    <property type="component" value="Chromosome"/>
</dbReference>
<keyword evidence="2" id="KW-1185">Reference proteome</keyword>
<evidence type="ECO:0000313" key="2">
    <source>
        <dbReference type="Proteomes" id="UP000017984"/>
    </source>
</evidence>
<dbReference type="PATRIC" id="fig|1352936.5.peg.6081"/>
<comment type="caution">
    <text evidence="1">The sequence shown here is derived from an EMBL/GenBank/DDBJ whole genome shotgun (WGS) entry which is preliminary data.</text>
</comment>
<gene>
    <name evidence="1" type="ORF">M878_29155</name>
</gene>
<name>V6JZK0_STRRC</name>
<accession>V6JZK0</accession>
<dbReference type="AlphaFoldDB" id="V6JZK0"/>
<protein>
    <recommendedName>
        <fullName evidence="3">Proteinase inhibitor I42 chagasin domain-containing protein</fullName>
    </recommendedName>
</protein>
<evidence type="ECO:0000313" key="1">
    <source>
        <dbReference type="EMBL" id="EST25415.1"/>
    </source>
</evidence>
<proteinExistence type="predicted"/>
<sequence>MISASVICLEVTVKAAKYATGLTLGLMVTATLVTPAASAAPHSARADRLVLTNSDNGRTVARSVGDDTEIRLKASRERGLTYTWSMPSTRDAHVLARTVSGTTPAGDAYAVLHAESPGTSTVSAVRQCHPDPGYKCPLAIAPWKATIKVS</sequence>
<reference evidence="1 2" key="1">
    <citation type="journal article" date="2014" name="Genome Announc.">
        <title>Draft Genome Sequence of Streptomyces roseochromogenes subsp. oscitans DS 12.976, Producer of the Aminocoumarin Antibiotic Clorobiocin.</title>
        <authorList>
            <person name="Ruckert C."/>
            <person name="Kalinowski J."/>
            <person name="Heide L."/>
            <person name="Apel A.K."/>
        </authorList>
    </citation>
    <scope>NUCLEOTIDE SEQUENCE [LARGE SCALE GENOMIC DNA]</scope>
    <source>
        <strain evidence="1 2">DS 12.976</strain>
    </source>
</reference>
<dbReference type="EMBL" id="AWQX01000249">
    <property type="protein sequence ID" value="EST25415.1"/>
    <property type="molecule type" value="Genomic_DNA"/>
</dbReference>
<evidence type="ECO:0008006" key="3">
    <source>
        <dbReference type="Google" id="ProtNLM"/>
    </source>
</evidence>
<dbReference type="STRING" id="1352936.M878_29155"/>